<dbReference type="InterPro" id="IPR002048">
    <property type="entry name" value="EF_hand_dom"/>
</dbReference>
<evidence type="ECO:0008006" key="7">
    <source>
        <dbReference type="Google" id="ProtNLM"/>
    </source>
</evidence>
<dbReference type="Pfam" id="PF00536">
    <property type="entry name" value="SAM_1"/>
    <property type="match status" value="1"/>
</dbReference>
<feature type="compositionally biased region" description="Basic and acidic residues" evidence="2">
    <location>
        <begin position="199"/>
        <end position="211"/>
    </location>
</feature>
<dbReference type="GO" id="GO:0005509">
    <property type="term" value="F:calcium ion binding"/>
    <property type="evidence" value="ECO:0007669"/>
    <property type="project" value="InterPro"/>
</dbReference>
<evidence type="ECO:0000256" key="2">
    <source>
        <dbReference type="SAM" id="MobiDB-lite"/>
    </source>
</evidence>
<protein>
    <recommendedName>
        <fullName evidence="7">SAM domain-containing protein</fullName>
    </recommendedName>
</protein>
<dbReference type="SUPFAM" id="SSF47769">
    <property type="entry name" value="SAM/Pointed domain"/>
    <property type="match status" value="1"/>
</dbReference>
<sequence>MEPTTDLETDEDLKEKMSEEDADSSSKHLKVDSLSGSLHPSRKNSSTHLEIRKATLMEQESLLEKVLKGDISDDDDDSMSAMDELARQKRLQKKKLFFFLKKKELIITQWEVIDTEDNGDVDVNEWKKGMKKLKASLTEEQMETLFNLLDEEKVGFVDRQTYQTFQPLIRLARRLNRQRKEKEDEDDNENNEEGDDEDGAKSQKKDKNKQDENEEEEEEEEDEELAAMRQQLKKRKRSKSTTDTATRQRRNETFNKHLKNGSSQNDTGSVVVHNSAMASSTQLSVVGIGLFGSDQSHDKSASNLLNPKNFSAFDVVEADGLQKEMEAELKKQASALKLSLLKEKQYLQEIEEMANTKEDFLVPEKALNWTPEEVALWLDEMGMAKYGQHVVEDGVDGSILLNDVTKQVLLNDICVNPLHVGKILRAIDKLRKLNEAHLEIPYKDWGQLNEENKKLCKEMETAHQNMNNIHKQMRDLELEIGQLKLTAATATATAAATASASNNNNSNNNNNSSTVGLDINEEPINDTAKAKENTRADLENQIAIYKAELERVSREKIAMATATSGEISRLRTVIKVLQNEQNKPSRLNRLGNPMDSFAGALGYKKSK</sequence>
<dbReference type="InterPro" id="IPR013761">
    <property type="entry name" value="SAM/pointed_sf"/>
</dbReference>
<feature type="compositionally biased region" description="Acidic residues" evidence="2">
    <location>
        <begin position="183"/>
        <end position="198"/>
    </location>
</feature>
<dbReference type="SMART" id="SM00454">
    <property type="entry name" value="SAM"/>
    <property type="match status" value="1"/>
</dbReference>
<dbReference type="SUPFAM" id="SSF47473">
    <property type="entry name" value="EF-hand"/>
    <property type="match status" value="1"/>
</dbReference>
<feature type="region of interest" description="Disordered" evidence="2">
    <location>
        <begin position="177"/>
        <end position="267"/>
    </location>
</feature>
<accession>X6NRB4</accession>
<dbReference type="OrthoDB" id="8883818at2759"/>
<evidence type="ECO:0000313" key="5">
    <source>
        <dbReference type="EMBL" id="ETO27862.1"/>
    </source>
</evidence>
<feature type="region of interest" description="Disordered" evidence="2">
    <location>
        <begin position="498"/>
        <end position="520"/>
    </location>
</feature>
<keyword evidence="6" id="KW-1185">Reference proteome</keyword>
<feature type="compositionally biased region" description="Acidic residues" evidence="2">
    <location>
        <begin position="212"/>
        <end position="225"/>
    </location>
</feature>
<evidence type="ECO:0000259" key="4">
    <source>
        <dbReference type="PROSITE" id="PS50222"/>
    </source>
</evidence>
<name>X6NRB4_RETFI</name>
<keyword evidence="1" id="KW-0175">Coiled coil</keyword>
<organism evidence="5 6">
    <name type="scientific">Reticulomyxa filosa</name>
    <dbReference type="NCBI Taxonomy" id="46433"/>
    <lineage>
        <taxon>Eukaryota</taxon>
        <taxon>Sar</taxon>
        <taxon>Rhizaria</taxon>
        <taxon>Retaria</taxon>
        <taxon>Foraminifera</taxon>
        <taxon>Monothalamids</taxon>
        <taxon>Reticulomyxidae</taxon>
        <taxon>Reticulomyxa</taxon>
    </lineage>
</organism>
<dbReference type="PROSITE" id="PS50105">
    <property type="entry name" value="SAM_DOMAIN"/>
    <property type="match status" value="1"/>
</dbReference>
<dbReference type="Gene3D" id="1.10.150.50">
    <property type="entry name" value="Transcription Factor, Ets-1"/>
    <property type="match status" value="1"/>
</dbReference>
<evidence type="ECO:0000259" key="3">
    <source>
        <dbReference type="PROSITE" id="PS50105"/>
    </source>
</evidence>
<proteinExistence type="predicted"/>
<dbReference type="PROSITE" id="PS50222">
    <property type="entry name" value="EF_HAND_2"/>
    <property type="match status" value="1"/>
</dbReference>
<feature type="coiled-coil region" evidence="1">
    <location>
        <begin position="459"/>
        <end position="486"/>
    </location>
</feature>
<feature type="compositionally biased region" description="Low complexity" evidence="2">
    <location>
        <begin position="498"/>
        <end position="514"/>
    </location>
</feature>
<dbReference type="InterPro" id="IPR011992">
    <property type="entry name" value="EF-hand-dom_pair"/>
</dbReference>
<dbReference type="AlphaFoldDB" id="X6NRB4"/>
<dbReference type="Gene3D" id="1.10.238.10">
    <property type="entry name" value="EF-hand"/>
    <property type="match status" value="1"/>
</dbReference>
<feature type="compositionally biased region" description="Basic and acidic residues" evidence="2">
    <location>
        <begin position="13"/>
        <end position="31"/>
    </location>
</feature>
<feature type="compositionally biased region" description="Polar residues" evidence="2">
    <location>
        <begin position="34"/>
        <end position="48"/>
    </location>
</feature>
<feature type="domain" description="EF-hand" evidence="4">
    <location>
        <begin position="101"/>
        <end position="136"/>
    </location>
</feature>
<evidence type="ECO:0000256" key="1">
    <source>
        <dbReference type="SAM" id="Coils"/>
    </source>
</evidence>
<dbReference type="EMBL" id="ASPP01006992">
    <property type="protein sequence ID" value="ETO27862.1"/>
    <property type="molecule type" value="Genomic_DNA"/>
</dbReference>
<evidence type="ECO:0000313" key="6">
    <source>
        <dbReference type="Proteomes" id="UP000023152"/>
    </source>
</evidence>
<dbReference type="InterPro" id="IPR001660">
    <property type="entry name" value="SAM"/>
</dbReference>
<feature type="coiled-coil region" evidence="1">
    <location>
        <begin position="528"/>
        <end position="555"/>
    </location>
</feature>
<feature type="compositionally biased region" description="Acidic residues" evidence="2">
    <location>
        <begin position="1"/>
        <end position="12"/>
    </location>
</feature>
<feature type="domain" description="SAM" evidence="3">
    <location>
        <begin position="369"/>
        <end position="433"/>
    </location>
</feature>
<feature type="region of interest" description="Disordered" evidence="2">
    <location>
        <begin position="1"/>
        <end position="50"/>
    </location>
</feature>
<dbReference type="Proteomes" id="UP000023152">
    <property type="component" value="Unassembled WGS sequence"/>
</dbReference>
<gene>
    <name evidence="5" type="ORF">RFI_09269</name>
</gene>
<reference evidence="5 6" key="1">
    <citation type="journal article" date="2013" name="Curr. Biol.">
        <title>The Genome of the Foraminiferan Reticulomyxa filosa.</title>
        <authorList>
            <person name="Glockner G."/>
            <person name="Hulsmann N."/>
            <person name="Schleicher M."/>
            <person name="Noegel A.A."/>
            <person name="Eichinger L."/>
            <person name="Gallinger C."/>
            <person name="Pawlowski J."/>
            <person name="Sierra R."/>
            <person name="Euteneuer U."/>
            <person name="Pillet L."/>
            <person name="Moustafa A."/>
            <person name="Platzer M."/>
            <person name="Groth M."/>
            <person name="Szafranski K."/>
            <person name="Schliwa M."/>
        </authorList>
    </citation>
    <scope>NUCLEOTIDE SEQUENCE [LARGE SCALE GENOMIC DNA]</scope>
</reference>
<comment type="caution">
    <text evidence="5">The sequence shown here is derived from an EMBL/GenBank/DDBJ whole genome shotgun (WGS) entry which is preliminary data.</text>
</comment>